<reference evidence="14 15" key="1">
    <citation type="submission" date="2017-09" db="EMBL/GenBank/DDBJ databases">
        <authorList>
            <person name="Ehlers B."/>
            <person name="Leendertz F.H."/>
        </authorList>
    </citation>
    <scope>NUCLEOTIDE SEQUENCE [LARGE SCALE GENOMIC DNA]</scope>
    <source>
        <strain evidence="14 15">USBA 140</strain>
    </source>
</reference>
<sequence>MTTAMIVSLVAIVICLVLSAFFSGSETALTAASRPLMHEMERKGDSRAVVANGLLAKRERLIATILLGNNLVNILASSLATSVLIVLFGEGGVAIATLVMTVLILIFSEILPKTYALTHTHRMALGVAPVMRWLVMVLGPLTAVIQGIVSVVLRLIGGGERPHTATMALAELRGAIEMHTAQAAEAEGDRTIVHERAMLRSVLDLADVEVSEIMIPRGKLVTIDADQPTADVVKQVLASPYTRIPLWRGKSDNIVGILHAKALLRAVEAHSGDISELDVVSIASPPWFIPDATRLLDQLQAFRQRREHFALVVDEYGVLLGIVTLEDILEEIVGDISDEHDIAVSGVRPQPDGSYVIDGGVTIRDLNRQFDWNLPDQEAATIAGLVLHESRTIPDPGQTFLFHGFRFEVLRRQRNQLTSIRVSPIRDEAAEADAQA</sequence>
<dbReference type="InterPro" id="IPR046342">
    <property type="entry name" value="CBS_dom_sf"/>
</dbReference>
<keyword evidence="15" id="KW-1185">Reference proteome</keyword>
<dbReference type="InterPro" id="IPR000644">
    <property type="entry name" value="CBS_dom"/>
</dbReference>
<dbReference type="GO" id="GO:0050660">
    <property type="term" value="F:flavin adenine dinucleotide binding"/>
    <property type="evidence" value="ECO:0007669"/>
    <property type="project" value="InterPro"/>
</dbReference>
<dbReference type="InterPro" id="IPR036318">
    <property type="entry name" value="FAD-bd_PCMH-like_sf"/>
</dbReference>
<dbReference type="Pfam" id="PF00571">
    <property type="entry name" value="CBS"/>
    <property type="match status" value="2"/>
</dbReference>
<comment type="similarity">
    <text evidence="2">Belongs to the UPF0053 family. Hemolysin C subfamily.</text>
</comment>
<dbReference type="PANTHER" id="PTHR22777">
    <property type="entry name" value="HEMOLYSIN-RELATED"/>
    <property type="match status" value="1"/>
</dbReference>
<dbReference type="GO" id="GO:0005886">
    <property type="term" value="C:plasma membrane"/>
    <property type="evidence" value="ECO:0007669"/>
    <property type="project" value="UniProtKB-SubCell"/>
</dbReference>
<evidence type="ECO:0000259" key="13">
    <source>
        <dbReference type="PROSITE" id="PS51846"/>
    </source>
</evidence>
<dbReference type="RefSeq" id="WP_097279056.1">
    <property type="nucleotide sequence ID" value="NZ_OCNJ01000004.1"/>
</dbReference>
<evidence type="ECO:0000256" key="11">
    <source>
        <dbReference type="SAM" id="Phobius"/>
    </source>
</evidence>
<dbReference type="Gene3D" id="3.10.580.10">
    <property type="entry name" value="CBS-domain"/>
    <property type="match status" value="1"/>
</dbReference>
<evidence type="ECO:0000256" key="10">
    <source>
        <dbReference type="PROSITE-ProRule" id="PRU01193"/>
    </source>
</evidence>
<name>A0A286GGN0_9PROT</name>
<organism evidence="14 15">
    <name type="scientific">Caenispirillum bisanense</name>
    <dbReference type="NCBI Taxonomy" id="414052"/>
    <lineage>
        <taxon>Bacteria</taxon>
        <taxon>Pseudomonadati</taxon>
        <taxon>Pseudomonadota</taxon>
        <taxon>Alphaproteobacteria</taxon>
        <taxon>Rhodospirillales</taxon>
        <taxon>Novispirillaceae</taxon>
        <taxon>Caenispirillum</taxon>
    </lineage>
</organism>
<dbReference type="FunFam" id="3.10.580.10:FF:000002">
    <property type="entry name" value="Magnesium/cobalt efflux protein CorC"/>
    <property type="match status" value="1"/>
</dbReference>
<keyword evidence="3" id="KW-1003">Cell membrane</keyword>
<evidence type="ECO:0000256" key="5">
    <source>
        <dbReference type="ARBA" id="ARBA00022737"/>
    </source>
</evidence>
<dbReference type="SUPFAM" id="SSF56176">
    <property type="entry name" value="FAD-binding/transporter-associated domain-like"/>
    <property type="match status" value="1"/>
</dbReference>
<keyword evidence="5" id="KW-0677">Repeat</keyword>
<gene>
    <name evidence="14" type="ORF">SAMN05421508_10486</name>
</gene>
<dbReference type="EMBL" id="OCNJ01000004">
    <property type="protein sequence ID" value="SOD94683.1"/>
    <property type="molecule type" value="Genomic_DNA"/>
</dbReference>
<keyword evidence="7 9" id="KW-0129">CBS domain</keyword>
<evidence type="ECO:0000256" key="7">
    <source>
        <dbReference type="ARBA" id="ARBA00023122"/>
    </source>
</evidence>
<keyword evidence="8 10" id="KW-0472">Membrane</keyword>
<dbReference type="Gene3D" id="3.30.465.10">
    <property type="match status" value="1"/>
</dbReference>
<dbReference type="SMART" id="SM01091">
    <property type="entry name" value="CorC_HlyC"/>
    <property type="match status" value="1"/>
</dbReference>
<evidence type="ECO:0000256" key="6">
    <source>
        <dbReference type="ARBA" id="ARBA00022989"/>
    </source>
</evidence>
<evidence type="ECO:0000256" key="3">
    <source>
        <dbReference type="ARBA" id="ARBA00022475"/>
    </source>
</evidence>
<dbReference type="CDD" id="cd04590">
    <property type="entry name" value="CBS_pair_CorC_HlyC_assoc"/>
    <property type="match status" value="1"/>
</dbReference>
<evidence type="ECO:0000256" key="4">
    <source>
        <dbReference type="ARBA" id="ARBA00022692"/>
    </source>
</evidence>
<dbReference type="InterPro" id="IPR005170">
    <property type="entry name" value="Transptr-assoc_dom"/>
</dbReference>
<dbReference type="Pfam" id="PF03471">
    <property type="entry name" value="CorC_HlyC"/>
    <property type="match status" value="1"/>
</dbReference>
<dbReference type="Proteomes" id="UP000219621">
    <property type="component" value="Unassembled WGS sequence"/>
</dbReference>
<keyword evidence="6 10" id="KW-1133">Transmembrane helix</keyword>
<dbReference type="SMART" id="SM00116">
    <property type="entry name" value="CBS"/>
    <property type="match status" value="2"/>
</dbReference>
<proteinExistence type="inferred from homology"/>
<feature type="domain" description="CBS" evidence="12">
    <location>
        <begin position="214"/>
        <end position="274"/>
    </location>
</feature>
<protein>
    <submittedName>
        <fullName evidence="14">Mg2+ and Co2+ transporter CorB, contains DUF21, CBS pair, and CorC-HlyC domains</fullName>
    </submittedName>
</protein>
<feature type="domain" description="CNNM transmembrane" evidence="13">
    <location>
        <begin position="1"/>
        <end position="189"/>
    </location>
</feature>
<evidence type="ECO:0000259" key="12">
    <source>
        <dbReference type="PROSITE" id="PS51371"/>
    </source>
</evidence>
<feature type="transmembrane region" description="Helical" evidence="11">
    <location>
        <begin position="93"/>
        <end position="111"/>
    </location>
</feature>
<dbReference type="InterPro" id="IPR044751">
    <property type="entry name" value="Ion_transp-like_CBS"/>
</dbReference>
<evidence type="ECO:0000256" key="2">
    <source>
        <dbReference type="ARBA" id="ARBA00006446"/>
    </source>
</evidence>
<accession>A0A286GGN0</accession>
<feature type="domain" description="CBS" evidence="12">
    <location>
        <begin position="282"/>
        <end position="342"/>
    </location>
</feature>
<comment type="subcellular location">
    <subcellularLocation>
        <location evidence="1">Cell membrane</location>
        <topology evidence="1">Multi-pass membrane protein</topology>
    </subcellularLocation>
</comment>
<dbReference type="SUPFAM" id="SSF54631">
    <property type="entry name" value="CBS-domain pair"/>
    <property type="match status" value="1"/>
</dbReference>
<dbReference type="PANTHER" id="PTHR22777:SF32">
    <property type="entry name" value="UPF0053 INNER MEMBRANE PROTEIN YFJD"/>
    <property type="match status" value="1"/>
</dbReference>
<dbReference type="InterPro" id="IPR016169">
    <property type="entry name" value="FAD-bd_PCMH_sub2"/>
</dbReference>
<dbReference type="PROSITE" id="PS51371">
    <property type="entry name" value="CBS"/>
    <property type="match status" value="2"/>
</dbReference>
<evidence type="ECO:0000256" key="1">
    <source>
        <dbReference type="ARBA" id="ARBA00004651"/>
    </source>
</evidence>
<keyword evidence="4 10" id="KW-0812">Transmembrane</keyword>
<evidence type="ECO:0000256" key="9">
    <source>
        <dbReference type="PROSITE-ProRule" id="PRU00703"/>
    </source>
</evidence>
<evidence type="ECO:0000313" key="14">
    <source>
        <dbReference type="EMBL" id="SOD94683.1"/>
    </source>
</evidence>
<evidence type="ECO:0000313" key="15">
    <source>
        <dbReference type="Proteomes" id="UP000219621"/>
    </source>
</evidence>
<feature type="transmembrane region" description="Helical" evidence="11">
    <location>
        <begin position="131"/>
        <end position="153"/>
    </location>
</feature>
<dbReference type="OrthoDB" id="9805314at2"/>
<dbReference type="AlphaFoldDB" id="A0A286GGN0"/>
<evidence type="ECO:0000256" key="8">
    <source>
        <dbReference type="ARBA" id="ARBA00023136"/>
    </source>
</evidence>
<dbReference type="PROSITE" id="PS51846">
    <property type="entry name" value="CNNM"/>
    <property type="match status" value="1"/>
</dbReference>
<feature type="transmembrane region" description="Helical" evidence="11">
    <location>
        <begin position="61"/>
        <end position="86"/>
    </location>
</feature>
<dbReference type="Pfam" id="PF01595">
    <property type="entry name" value="CNNM"/>
    <property type="match status" value="1"/>
</dbReference>
<dbReference type="InterPro" id="IPR002550">
    <property type="entry name" value="CNNM"/>
</dbReference>